<feature type="region of interest" description="Disordered" evidence="3">
    <location>
        <begin position="130"/>
        <end position="225"/>
    </location>
</feature>
<keyword evidence="2" id="KW-0694">RNA-binding</keyword>
<accession>A0AAV2YHP5</accession>
<dbReference type="Pfam" id="PF15247">
    <property type="entry name" value="SLBP_RNA_bind"/>
    <property type="match status" value="1"/>
</dbReference>
<proteinExistence type="inferred from homology"/>
<dbReference type="InterPro" id="IPR026502">
    <property type="entry name" value="SLBP1/SLBP2"/>
</dbReference>
<sequence>MKRREWSGGRDDGNHRDYKRQRESATRDQRRPDLLAQPHAGSGERNAHNERAPPAQVKLLSTERETDAHRLSQRQKQIDYGKNTLGYDRYCEKVPKHARKRGVHPMTPDKTLKVSKKAFDGMIRKWRQALHRYDPPELTAAQPTSVDPSQGEAPTASATASVDKKREPANGTASSNSSVLPQSTATIPDRAELTNATEESTQVPALSIYEDFVEAGDGDSEDDLL</sequence>
<dbReference type="GO" id="GO:0005737">
    <property type="term" value="C:cytoplasm"/>
    <property type="evidence" value="ECO:0007669"/>
    <property type="project" value="TreeGrafter"/>
</dbReference>
<reference evidence="5" key="1">
    <citation type="submission" date="2022-11" db="EMBL/GenBank/DDBJ databases">
        <authorList>
            <person name="Morgan W.R."/>
            <person name="Tartar A."/>
        </authorList>
    </citation>
    <scope>NUCLEOTIDE SEQUENCE</scope>
    <source>
        <strain evidence="5">ARSEF 373</strain>
    </source>
</reference>
<evidence type="ECO:0000313" key="5">
    <source>
        <dbReference type="EMBL" id="DAZ92569.1"/>
    </source>
</evidence>
<dbReference type="GO" id="GO:0071204">
    <property type="term" value="C:histone pre-mRNA 3'end processing complex"/>
    <property type="evidence" value="ECO:0007669"/>
    <property type="project" value="TreeGrafter"/>
</dbReference>
<reference evidence="5" key="2">
    <citation type="journal article" date="2023" name="Microbiol Resour">
        <title>Decontamination and Annotation of the Draft Genome Sequence of the Oomycete Lagenidium giganteum ARSEF 373.</title>
        <authorList>
            <person name="Morgan W.R."/>
            <person name="Tartar A."/>
        </authorList>
    </citation>
    <scope>NUCLEOTIDE SEQUENCE</scope>
    <source>
        <strain evidence="5">ARSEF 373</strain>
    </source>
</reference>
<dbReference type="PANTHER" id="PTHR17408">
    <property type="entry name" value="HISTONE RNA HAIRPIN-BINDING PROTEIN"/>
    <property type="match status" value="1"/>
</dbReference>
<feature type="compositionally biased region" description="Polar residues" evidence="3">
    <location>
        <begin position="171"/>
        <end position="186"/>
    </location>
</feature>
<dbReference type="PANTHER" id="PTHR17408:SF0">
    <property type="entry name" value="HISTONE RNA HAIRPIN-BINDING PROTEIN"/>
    <property type="match status" value="1"/>
</dbReference>
<evidence type="ECO:0000259" key="4">
    <source>
        <dbReference type="Pfam" id="PF15247"/>
    </source>
</evidence>
<name>A0AAV2YHP5_9STRA</name>
<feature type="compositionally biased region" description="Basic and acidic residues" evidence="3">
    <location>
        <begin position="1"/>
        <end position="33"/>
    </location>
</feature>
<evidence type="ECO:0000256" key="1">
    <source>
        <dbReference type="ARBA" id="ARBA00006151"/>
    </source>
</evidence>
<evidence type="ECO:0000256" key="3">
    <source>
        <dbReference type="SAM" id="MobiDB-lite"/>
    </source>
</evidence>
<organism evidence="5 6">
    <name type="scientific">Lagenidium giganteum</name>
    <dbReference type="NCBI Taxonomy" id="4803"/>
    <lineage>
        <taxon>Eukaryota</taxon>
        <taxon>Sar</taxon>
        <taxon>Stramenopiles</taxon>
        <taxon>Oomycota</taxon>
        <taxon>Peronosporomycetes</taxon>
        <taxon>Pythiales</taxon>
        <taxon>Pythiaceae</taxon>
    </lineage>
</organism>
<dbReference type="GO" id="GO:0006398">
    <property type="term" value="P:mRNA 3'-end processing by stem-loop binding and cleavage"/>
    <property type="evidence" value="ECO:0007669"/>
    <property type="project" value="TreeGrafter"/>
</dbReference>
<feature type="compositionally biased region" description="Basic and acidic residues" evidence="3">
    <location>
        <begin position="61"/>
        <end position="70"/>
    </location>
</feature>
<feature type="region of interest" description="Disordered" evidence="3">
    <location>
        <begin position="96"/>
        <end position="115"/>
    </location>
</feature>
<feature type="compositionally biased region" description="Acidic residues" evidence="3">
    <location>
        <begin position="211"/>
        <end position="225"/>
    </location>
</feature>
<dbReference type="GO" id="GO:0051028">
    <property type="term" value="P:mRNA transport"/>
    <property type="evidence" value="ECO:0007669"/>
    <property type="project" value="TreeGrafter"/>
</dbReference>
<protein>
    <recommendedName>
        <fullName evidence="4">Histone RNA hairpin-binding protein RNA-binding domain-containing protein</fullName>
    </recommendedName>
</protein>
<evidence type="ECO:0000256" key="2">
    <source>
        <dbReference type="ARBA" id="ARBA00022884"/>
    </source>
</evidence>
<dbReference type="GO" id="GO:0071207">
    <property type="term" value="F:histone pre-mRNA stem-loop binding"/>
    <property type="evidence" value="ECO:0007669"/>
    <property type="project" value="TreeGrafter"/>
</dbReference>
<dbReference type="Gene3D" id="1.10.8.1120">
    <property type="entry name" value="Histone RNA hairpin-binding protein RNA-binding domain"/>
    <property type="match status" value="1"/>
</dbReference>
<evidence type="ECO:0000313" key="6">
    <source>
        <dbReference type="Proteomes" id="UP001146120"/>
    </source>
</evidence>
<feature type="region of interest" description="Disordered" evidence="3">
    <location>
        <begin position="1"/>
        <end position="80"/>
    </location>
</feature>
<keyword evidence="6" id="KW-1185">Reference proteome</keyword>
<comment type="similarity">
    <text evidence="1">Belongs to the SLBP family.</text>
</comment>
<feature type="domain" description="Histone RNA hairpin-binding protein RNA-binding" evidence="4">
    <location>
        <begin position="66"/>
        <end position="135"/>
    </location>
</feature>
<dbReference type="AlphaFoldDB" id="A0AAV2YHP5"/>
<dbReference type="GO" id="GO:0003729">
    <property type="term" value="F:mRNA binding"/>
    <property type="evidence" value="ECO:0007669"/>
    <property type="project" value="InterPro"/>
</dbReference>
<feature type="compositionally biased region" description="Polar residues" evidence="3">
    <location>
        <begin position="194"/>
        <end position="204"/>
    </location>
</feature>
<dbReference type="InterPro" id="IPR029344">
    <property type="entry name" value="SLBP_RNA_bind"/>
</dbReference>
<dbReference type="FunFam" id="1.10.8.1120:FF:000001">
    <property type="entry name" value="Histone RNA hairpin-binding protein-like"/>
    <property type="match status" value="1"/>
</dbReference>
<gene>
    <name evidence="5" type="ORF">N0F65_012799</name>
</gene>
<dbReference type="InterPro" id="IPR038294">
    <property type="entry name" value="SLBP_RNA_bind_sf"/>
</dbReference>
<dbReference type="Proteomes" id="UP001146120">
    <property type="component" value="Unassembled WGS sequence"/>
</dbReference>
<dbReference type="EMBL" id="DAKRPA010000435">
    <property type="protein sequence ID" value="DAZ92569.1"/>
    <property type="molecule type" value="Genomic_DNA"/>
</dbReference>
<comment type="caution">
    <text evidence="5">The sequence shown here is derived from an EMBL/GenBank/DDBJ whole genome shotgun (WGS) entry which is preliminary data.</text>
</comment>